<feature type="region of interest" description="Disordered" evidence="1">
    <location>
        <begin position="1"/>
        <end position="25"/>
    </location>
</feature>
<dbReference type="AlphaFoldDB" id="A0A917TK33"/>
<feature type="domain" description="SAF" evidence="3">
    <location>
        <begin position="65"/>
        <end position="128"/>
    </location>
</feature>
<dbReference type="Pfam" id="PF08666">
    <property type="entry name" value="SAF"/>
    <property type="match status" value="1"/>
</dbReference>
<protein>
    <recommendedName>
        <fullName evidence="3">SAF domain-containing protein</fullName>
    </recommendedName>
</protein>
<name>A0A917TK33_9ACTN</name>
<dbReference type="EMBL" id="BMPI01000010">
    <property type="protein sequence ID" value="GGM23840.1"/>
    <property type="molecule type" value="Genomic_DNA"/>
</dbReference>
<evidence type="ECO:0000259" key="3">
    <source>
        <dbReference type="SMART" id="SM00858"/>
    </source>
</evidence>
<sequence length="235" mass="24083">MTSAPPTGSTATAVNAGRPPTAPLAVPRLAPQRRWQPRLIWLAVALIAAGGLIAAKVLLSVGSTGEYLAVGKRVEIGTQLTRADLTVVRISVDPSLKPVPANAADRVVGRFAAVALVPGTLLTEGQLTDTAIPGAGKQLVGISLSQDKLPAERIKPGANVVLVITGETNPVPVPNQQKDPATNAPLSIKATVIDVRPGTREGTTLLNVAVVERDGPLVAARAAAGRIVVTLTARS</sequence>
<accession>A0A917TK33</accession>
<keyword evidence="2" id="KW-0472">Membrane</keyword>
<evidence type="ECO:0000313" key="4">
    <source>
        <dbReference type="EMBL" id="GGM23840.1"/>
    </source>
</evidence>
<keyword evidence="2" id="KW-0812">Transmembrane</keyword>
<dbReference type="SMART" id="SM00858">
    <property type="entry name" value="SAF"/>
    <property type="match status" value="1"/>
</dbReference>
<dbReference type="RefSeq" id="WP_190250049.1">
    <property type="nucleotide sequence ID" value="NZ_BMPI01000010.1"/>
</dbReference>
<dbReference type="InterPro" id="IPR013974">
    <property type="entry name" value="SAF"/>
</dbReference>
<organism evidence="4 5">
    <name type="scientific">Dactylosporangium sucinum</name>
    <dbReference type="NCBI Taxonomy" id="1424081"/>
    <lineage>
        <taxon>Bacteria</taxon>
        <taxon>Bacillati</taxon>
        <taxon>Actinomycetota</taxon>
        <taxon>Actinomycetes</taxon>
        <taxon>Micromonosporales</taxon>
        <taxon>Micromonosporaceae</taxon>
        <taxon>Dactylosporangium</taxon>
    </lineage>
</organism>
<comment type="caution">
    <text evidence="4">The sequence shown here is derived from an EMBL/GenBank/DDBJ whole genome shotgun (WGS) entry which is preliminary data.</text>
</comment>
<proteinExistence type="predicted"/>
<feature type="compositionally biased region" description="Low complexity" evidence="1">
    <location>
        <begin position="1"/>
        <end position="13"/>
    </location>
</feature>
<gene>
    <name evidence="4" type="ORF">GCM10007977_026250</name>
</gene>
<keyword evidence="5" id="KW-1185">Reference proteome</keyword>
<evidence type="ECO:0000256" key="1">
    <source>
        <dbReference type="SAM" id="MobiDB-lite"/>
    </source>
</evidence>
<dbReference type="CDD" id="cd11614">
    <property type="entry name" value="SAF_CpaB_FlgA_like"/>
    <property type="match status" value="1"/>
</dbReference>
<feature type="transmembrane region" description="Helical" evidence="2">
    <location>
        <begin position="39"/>
        <end position="59"/>
    </location>
</feature>
<reference evidence="4" key="1">
    <citation type="journal article" date="2014" name="Int. J. Syst. Evol. Microbiol.">
        <title>Complete genome sequence of Corynebacterium casei LMG S-19264T (=DSM 44701T), isolated from a smear-ripened cheese.</title>
        <authorList>
            <consortium name="US DOE Joint Genome Institute (JGI-PGF)"/>
            <person name="Walter F."/>
            <person name="Albersmeier A."/>
            <person name="Kalinowski J."/>
            <person name="Ruckert C."/>
        </authorList>
    </citation>
    <scope>NUCLEOTIDE SEQUENCE</scope>
    <source>
        <strain evidence="4">JCM 19831</strain>
    </source>
</reference>
<evidence type="ECO:0000256" key="2">
    <source>
        <dbReference type="SAM" id="Phobius"/>
    </source>
</evidence>
<dbReference type="Proteomes" id="UP000642070">
    <property type="component" value="Unassembled WGS sequence"/>
</dbReference>
<reference evidence="4" key="2">
    <citation type="submission" date="2020-09" db="EMBL/GenBank/DDBJ databases">
        <authorList>
            <person name="Sun Q."/>
            <person name="Ohkuma M."/>
        </authorList>
    </citation>
    <scope>NUCLEOTIDE SEQUENCE</scope>
    <source>
        <strain evidence="4">JCM 19831</strain>
    </source>
</reference>
<evidence type="ECO:0000313" key="5">
    <source>
        <dbReference type="Proteomes" id="UP000642070"/>
    </source>
</evidence>
<keyword evidence="2" id="KW-1133">Transmembrane helix</keyword>